<feature type="transmembrane region" description="Helical" evidence="8">
    <location>
        <begin position="299"/>
        <end position="318"/>
    </location>
</feature>
<evidence type="ECO:0000313" key="11">
    <source>
        <dbReference type="Proteomes" id="UP000254939"/>
    </source>
</evidence>
<dbReference type="RefSeq" id="WP_114713636.1">
    <property type="nucleotide sequence ID" value="NZ_KZ857259.1"/>
</dbReference>
<dbReference type="GO" id="GO:0140359">
    <property type="term" value="F:ABC-type transporter activity"/>
    <property type="evidence" value="ECO:0007669"/>
    <property type="project" value="InterPro"/>
</dbReference>
<dbReference type="OrthoDB" id="9784671at2"/>
<dbReference type="PROSITE" id="PS51012">
    <property type="entry name" value="ABC_TM2"/>
    <property type="match status" value="1"/>
</dbReference>
<feature type="domain" description="ABC transmembrane type-2" evidence="9">
    <location>
        <begin position="126"/>
        <end position="378"/>
    </location>
</feature>
<gene>
    <name evidence="10" type="ORF">B5K06_15705</name>
</gene>
<dbReference type="InterPro" id="IPR051449">
    <property type="entry name" value="ABC-2_transporter_component"/>
</dbReference>
<keyword evidence="5 8" id="KW-0812">Transmembrane</keyword>
<evidence type="ECO:0000256" key="8">
    <source>
        <dbReference type="SAM" id="Phobius"/>
    </source>
</evidence>
<evidence type="ECO:0000256" key="5">
    <source>
        <dbReference type="ARBA" id="ARBA00022692"/>
    </source>
</evidence>
<accession>A0A370KNH9</accession>
<evidence type="ECO:0000313" key="10">
    <source>
        <dbReference type="EMBL" id="RDJ10483.1"/>
    </source>
</evidence>
<comment type="subcellular location">
    <subcellularLocation>
        <location evidence="1">Cell membrane</location>
        <topology evidence="1">Multi-pass membrane protein</topology>
    </subcellularLocation>
</comment>
<dbReference type="PANTHER" id="PTHR30294">
    <property type="entry name" value="MEMBRANE COMPONENT OF ABC TRANSPORTER YHHJ-RELATED"/>
    <property type="match status" value="1"/>
</dbReference>
<keyword evidence="4" id="KW-1003">Cell membrane</keyword>
<evidence type="ECO:0000256" key="7">
    <source>
        <dbReference type="ARBA" id="ARBA00023136"/>
    </source>
</evidence>
<dbReference type="InterPro" id="IPR013525">
    <property type="entry name" value="ABC2_TM"/>
</dbReference>
<keyword evidence="7 8" id="KW-0472">Membrane</keyword>
<dbReference type="AlphaFoldDB" id="A0A370KNH9"/>
<protein>
    <submittedName>
        <fullName evidence="10">Mannose-1-phosphate guanyltransferase</fullName>
    </submittedName>
</protein>
<feature type="transmembrane region" description="Helical" evidence="8">
    <location>
        <begin position="187"/>
        <end position="208"/>
    </location>
</feature>
<dbReference type="GO" id="GO:0005886">
    <property type="term" value="C:plasma membrane"/>
    <property type="evidence" value="ECO:0007669"/>
    <property type="project" value="UniProtKB-SubCell"/>
</dbReference>
<evidence type="ECO:0000256" key="6">
    <source>
        <dbReference type="ARBA" id="ARBA00022989"/>
    </source>
</evidence>
<keyword evidence="10" id="KW-0808">Transferase</keyword>
<dbReference type="PANTHER" id="PTHR30294:SF29">
    <property type="entry name" value="MULTIDRUG ABC TRANSPORTER PERMEASE YBHS-RELATED"/>
    <property type="match status" value="1"/>
</dbReference>
<feature type="transmembrane region" description="Helical" evidence="8">
    <location>
        <begin position="353"/>
        <end position="372"/>
    </location>
</feature>
<keyword evidence="3" id="KW-0813">Transport</keyword>
<dbReference type="Pfam" id="PF12698">
    <property type="entry name" value="ABC2_membrane_3"/>
    <property type="match status" value="1"/>
</dbReference>
<evidence type="ECO:0000256" key="4">
    <source>
        <dbReference type="ARBA" id="ARBA00022475"/>
    </source>
</evidence>
<evidence type="ECO:0000256" key="3">
    <source>
        <dbReference type="ARBA" id="ARBA00022448"/>
    </source>
</evidence>
<dbReference type="Gene3D" id="3.40.1710.10">
    <property type="entry name" value="abc type-2 transporter like domain"/>
    <property type="match status" value="1"/>
</dbReference>
<feature type="transmembrane region" description="Helical" evidence="8">
    <location>
        <begin position="268"/>
        <end position="287"/>
    </location>
</feature>
<evidence type="ECO:0000256" key="2">
    <source>
        <dbReference type="ARBA" id="ARBA00007783"/>
    </source>
</evidence>
<comment type="similarity">
    <text evidence="2">Belongs to the ABC-2 integral membrane protein family.</text>
</comment>
<proteinExistence type="inferred from homology"/>
<dbReference type="GO" id="GO:0016740">
    <property type="term" value="F:transferase activity"/>
    <property type="evidence" value="ECO:0007669"/>
    <property type="project" value="UniProtKB-KW"/>
</dbReference>
<evidence type="ECO:0000256" key="1">
    <source>
        <dbReference type="ARBA" id="ARBA00004651"/>
    </source>
</evidence>
<comment type="caution">
    <text evidence="10">The sequence shown here is derived from an EMBL/GenBank/DDBJ whole genome shotgun (WGS) entry which is preliminary data.</text>
</comment>
<dbReference type="InterPro" id="IPR047817">
    <property type="entry name" value="ABC2_TM_bact-type"/>
</dbReference>
<feature type="transmembrane region" description="Helical" evidence="8">
    <location>
        <begin position="238"/>
        <end position="262"/>
    </location>
</feature>
<keyword evidence="6 8" id="KW-1133">Transmembrane helix</keyword>
<sequence length="380" mass="41338">MTTTNGNGISFGRFWAMTIKEFIQMTRDRITLATMVALPIMQLFLFGFAINTTPHNLPTAVLMRENTDVGRSILAALGNTDFFEIRSVVTHAEDMDSLLESGKVLFVVEIPEGFERSLRRGDTPSLLVAADATDPVASSSALGALSGIVTSALVNDRQVEFTEPAKPAFSIVQHRRYNPAGSSTLNIVPGLLGTILTMTLLIFTALSVTREVERGTMENLLSMPIKPLEIMLGKITPYVLIGLVQSLLIITAGLLVFGVPILGNPASLAAATTLFVITNLSIGYTFSTIAANQLQAMQMAMMFFLPNILLSGFMFPFAGMPKWAQWIGEALPLTHYIRIVRAIMLKGASIETLAYDTIALACLMGVAMLIAVRRFRRTLD</sequence>
<dbReference type="Proteomes" id="UP000254939">
    <property type="component" value="Unassembled WGS sequence"/>
</dbReference>
<dbReference type="EMBL" id="NAAC01000016">
    <property type="protein sequence ID" value="RDJ10483.1"/>
    <property type="molecule type" value="Genomic_DNA"/>
</dbReference>
<name>A0A370KNH9_9HYPH</name>
<reference evidence="10 11" key="1">
    <citation type="submission" date="2017-03" db="EMBL/GenBank/DDBJ databases">
        <title>Genome analysis of Rhizobial strains effectives or ineffectives for nitrogen fixation isolated from bean seeds.</title>
        <authorList>
            <person name="Peralta H."/>
            <person name="Aguilar-Vera A."/>
            <person name="Mora Y."/>
            <person name="Vargas-Lagunas C."/>
            <person name="Girard L."/>
            <person name="Mora J."/>
        </authorList>
    </citation>
    <scope>NUCLEOTIDE SEQUENCE [LARGE SCALE GENOMIC DNA]</scope>
    <source>
        <strain evidence="10 11">CCGM3</strain>
    </source>
</reference>
<feature type="transmembrane region" description="Helical" evidence="8">
    <location>
        <begin position="30"/>
        <end position="50"/>
    </location>
</feature>
<organism evidence="10 11">
    <name type="scientific">Rhizobium grahamii</name>
    <dbReference type="NCBI Taxonomy" id="1120045"/>
    <lineage>
        <taxon>Bacteria</taxon>
        <taxon>Pseudomonadati</taxon>
        <taxon>Pseudomonadota</taxon>
        <taxon>Alphaproteobacteria</taxon>
        <taxon>Hyphomicrobiales</taxon>
        <taxon>Rhizobiaceae</taxon>
        <taxon>Rhizobium/Agrobacterium group</taxon>
        <taxon>Rhizobium</taxon>
    </lineage>
</organism>
<evidence type="ECO:0000259" key="9">
    <source>
        <dbReference type="PROSITE" id="PS51012"/>
    </source>
</evidence>